<name>A0A941D8G3_9MICO</name>
<gene>
    <name evidence="1" type="ORF">KC207_10380</name>
</gene>
<proteinExistence type="predicted"/>
<dbReference type="RefSeq" id="WP_211602958.1">
    <property type="nucleotide sequence ID" value="NZ_JAGSNF010000014.1"/>
</dbReference>
<reference evidence="1" key="1">
    <citation type="submission" date="2021-04" db="EMBL/GenBank/DDBJ databases">
        <title>Phycicoccus avicenniae sp. nov., a novel endophytic actinomycetes isolated from branch of Avicennia mariana.</title>
        <authorList>
            <person name="Tuo L."/>
        </authorList>
    </citation>
    <scope>NUCLEOTIDE SEQUENCE</scope>
    <source>
        <strain evidence="1">BSK3Z-2</strain>
    </source>
</reference>
<dbReference type="Pfam" id="PF13469">
    <property type="entry name" value="Sulfotransfer_3"/>
    <property type="match status" value="1"/>
</dbReference>
<dbReference type="Proteomes" id="UP000677016">
    <property type="component" value="Unassembled WGS sequence"/>
</dbReference>
<sequence length="298" mass="32475">MSQSSRRPDPVLVTGMPRSGTTWLARLLAQAPGSALAGREPMNPGAGQYRLGGTLSGWARIDTASARQHRALRRAYRAATPAVYSRYGIRQWAAPLPRTRLVVKDPFALLSVPAIVGATGARAVVIHRHPGAMLASYRRMGWQPDLGELVPVVDRFRRERGDGAPEIPELPHEADPGGALAMGWFWAALYAMALTDVDRAPGTLVVSHRRIATDPAACRRVHNALGVPWGPAADAEFSREHSDTGGRDRLHNFDRAPQEVADAWRTALAPEEVEEIEEVTREVRARMDRATQDGPADG</sequence>
<accession>A0A941D8G3</accession>
<dbReference type="InterPro" id="IPR027417">
    <property type="entry name" value="P-loop_NTPase"/>
</dbReference>
<protein>
    <submittedName>
        <fullName evidence="1">Sulfotransferase</fullName>
    </submittedName>
</protein>
<dbReference type="EMBL" id="JAGSNF010000014">
    <property type="protein sequence ID" value="MBR7743695.1"/>
    <property type="molecule type" value="Genomic_DNA"/>
</dbReference>
<dbReference type="SUPFAM" id="SSF52540">
    <property type="entry name" value="P-loop containing nucleoside triphosphate hydrolases"/>
    <property type="match status" value="1"/>
</dbReference>
<evidence type="ECO:0000313" key="2">
    <source>
        <dbReference type="Proteomes" id="UP000677016"/>
    </source>
</evidence>
<dbReference type="Gene3D" id="3.40.50.300">
    <property type="entry name" value="P-loop containing nucleotide triphosphate hydrolases"/>
    <property type="match status" value="1"/>
</dbReference>
<keyword evidence="2" id="KW-1185">Reference proteome</keyword>
<evidence type="ECO:0000313" key="1">
    <source>
        <dbReference type="EMBL" id="MBR7743695.1"/>
    </source>
</evidence>
<comment type="caution">
    <text evidence="1">The sequence shown here is derived from an EMBL/GenBank/DDBJ whole genome shotgun (WGS) entry which is preliminary data.</text>
</comment>
<organism evidence="1 2">
    <name type="scientific">Phycicoccus avicenniae</name>
    <dbReference type="NCBI Taxonomy" id="2828860"/>
    <lineage>
        <taxon>Bacteria</taxon>
        <taxon>Bacillati</taxon>
        <taxon>Actinomycetota</taxon>
        <taxon>Actinomycetes</taxon>
        <taxon>Micrococcales</taxon>
        <taxon>Intrasporangiaceae</taxon>
        <taxon>Phycicoccus</taxon>
    </lineage>
</organism>
<dbReference type="AlphaFoldDB" id="A0A941D8G3"/>